<dbReference type="Proteomes" id="UP000516349">
    <property type="component" value="Chromosome"/>
</dbReference>
<gene>
    <name evidence="19" type="ORF">JGUZn3_23560</name>
</gene>
<evidence type="ECO:0000256" key="7">
    <source>
        <dbReference type="ARBA" id="ARBA00022801"/>
    </source>
</evidence>
<dbReference type="InterPro" id="IPR020084">
    <property type="entry name" value="NUDIX_hydrolase_CS"/>
</dbReference>
<evidence type="ECO:0000256" key="9">
    <source>
        <dbReference type="ARBA" id="ARBA00023204"/>
    </source>
</evidence>
<feature type="domain" description="Nudix hydrolase" evidence="18">
    <location>
        <begin position="225"/>
        <end position="354"/>
    </location>
</feature>
<reference evidence="19 20" key="1">
    <citation type="submission" date="2020-08" db="EMBL/GenBank/DDBJ databases">
        <title>Complete genome sequence of Entomobacter blattae G55GP.</title>
        <authorList>
            <person name="Poehlein A."/>
            <person name="Guzman J."/>
            <person name="Daniel R."/>
            <person name="Vilcinskas A."/>
        </authorList>
    </citation>
    <scope>NUCLEOTIDE SEQUENCE [LARGE SCALE GENOMIC DNA]</scope>
    <source>
        <strain evidence="19 20">G55GP</strain>
    </source>
</reference>
<dbReference type="EMBL" id="CP060244">
    <property type="protein sequence ID" value="QNT79556.1"/>
    <property type="molecule type" value="Genomic_DNA"/>
</dbReference>
<dbReference type="PROSITE" id="PS51186">
    <property type="entry name" value="GNAT"/>
    <property type="match status" value="1"/>
</dbReference>
<dbReference type="FunFam" id="3.90.79.10:FF:000014">
    <property type="entry name" value="8-oxo-dGTP diphosphatase MutT"/>
    <property type="match status" value="1"/>
</dbReference>
<comment type="catalytic activity">
    <reaction evidence="10">
        <text>8-oxo-dGTP + H2O = 8-oxo-dGMP + diphosphate + H(+)</text>
        <dbReference type="Rhea" id="RHEA:31575"/>
        <dbReference type="ChEBI" id="CHEBI:15377"/>
        <dbReference type="ChEBI" id="CHEBI:15378"/>
        <dbReference type="ChEBI" id="CHEBI:33019"/>
        <dbReference type="ChEBI" id="CHEBI:63224"/>
        <dbReference type="ChEBI" id="CHEBI:77896"/>
        <dbReference type="EC" id="3.6.1.55"/>
    </reaction>
</comment>
<keyword evidence="5" id="KW-0479">Metal-binding</keyword>
<dbReference type="Gene3D" id="3.90.79.10">
    <property type="entry name" value="Nucleoside Triphosphate Pyrophosphohydrolase"/>
    <property type="match status" value="1"/>
</dbReference>
<keyword evidence="6" id="KW-0227">DNA damage</keyword>
<dbReference type="CDD" id="cd03425">
    <property type="entry name" value="NUDIX_MutT_NudA_like"/>
    <property type="match status" value="1"/>
</dbReference>
<keyword evidence="7" id="KW-0378">Hydrolase</keyword>
<dbReference type="InterPro" id="IPR000182">
    <property type="entry name" value="GNAT_dom"/>
</dbReference>
<comment type="cofactor">
    <cofactor evidence="1">
        <name>Mg(2+)</name>
        <dbReference type="ChEBI" id="CHEBI:18420"/>
    </cofactor>
</comment>
<protein>
    <recommendedName>
        <fullName evidence="13">8-oxo-dGTP diphosphatase</fullName>
        <ecNumber evidence="12">3.6.1.55</ecNumber>
    </recommendedName>
    <alternativeName>
        <fullName evidence="16">7,8-dihydro-8-oxoguanine-triphosphatase</fullName>
    </alternativeName>
    <alternativeName>
        <fullName evidence="15">Mutator protein MutT</fullName>
    </alternativeName>
    <alternativeName>
        <fullName evidence="14">dGTP pyrophosphohydrolase</fullName>
    </alternativeName>
</protein>
<dbReference type="AlphaFoldDB" id="A0A7H1NUU6"/>
<evidence type="ECO:0000256" key="1">
    <source>
        <dbReference type="ARBA" id="ARBA00001946"/>
    </source>
</evidence>
<dbReference type="GO" id="GO:0046872">
    <property type="term" value="F:metal ion binding"/>
    <property type="evidence" value="ECO:0007669"/>
    <property type="project" value="UniProtKB-KW"/>
</dbReference>
<dbReference type="GO" id="GO:0016747">
    <property type="term" value="F:acyltransferase activity, transferring groups other than amino-acyl groups"/>
    <property type="evidence" value="ECO:0007669"/>
    <property type="project" value="InterPro"/>
</dbReference>
<keyword evidence="9" id="KW-0234">DNA repair</keyword>
<dbReference type="Pfam" id="PF13302">
    <property type="entry name" value="Acetyltransf_3"/>
    <property type="match status" value="1"/>
</dbReference>
<dbReference type="Pfam" id="PF14815">
    <property type="entry name" value="NUDIX_4"/>
    <property type="match status" value="1"/>
</dbReference>
<dbReference type="PROSITE" id="PS00893">
    <property type="entry name" value="NUDIX_BOX"/>
    <property type="match status" value="1"/>
</dbReference>
<comment type="catalytic activity">
    <reaction evidence="11">
        <text>8-oxo-GTP + H2O = 8-oxo-GMP + diphosphate + H(+)</text>
        <dbReference type="Rhea" id="RHEA:67616"/>
        <dbReference type="ChEBI" id="CHEBI:15377"/>
        <dbReference type="ChEBI" id="CHEBI:15378"/>
        <dbReference type="ChEBI" id="CHEBI:33019"/>
        <dbReference type="ChEBI" id="CHEBI:143553"/>
        <dbReference type="ChEBI" id="CHEBI:145694"/>
    </reaction>
</comment>
<evidence type="ECO:0000256" key="8">
    <source>
        <dbReference type="ARBA" id="ARBA00022842"/>
    </source>
</evidence>
<evidence type="ECO:0000259" key="18">
    <source>
        <dbReference type="PROSITE" id="PS51462"/>
    </source>
</evidence>
<evidence type="ECO:0000259" key="17">
    <source>
        <dbReference type="PROSITE" id="PS51186"/>
    </source>
</evidence>
<sequence>MNQPPSFPLFLQPTLKTNRFQLMPFREEDSKNLHHLINDWSVVRTLSDLPFPYPQTMVEDWIKMATTHPQKGLGYYFAIMNKAPSSLLENKPLNRLMGCVAITLEKNKTQAKIGYWVGKKFWNQGIASECVTRVIEWAFAQLPIKTLKALVIEDNIASIRILQKNGFQQTGKTTEKFMAYGKDYPVIVFEATRESFFISRQTPFTPPSPNSLDKIHMSSFASHPKPLLTVSAGILVDIHNKILLAKRPEGKPMAGLWEFPGGKMEKNETPEMTLIREFKEELDIDLSTTCLAPFTFVSQAYAGFHLVMSLFLCRHWKGTPTPKEGQTIQWCLASELKNYPMPEADKPLIPLLCDLL</sequence>
<dbReference type="GO" id="GO:0044715">
    <property type="term" value="F:8-oxo-dGDP phosphatase activity"/>
    <property type="evidence" value="ECO:0007669"/>
    <property type="project" value="TreeGrafter"/>
</dbReference>
<evidence type="ECO:0000256" key="3">
    <source>
        <dbReference type="ARBA" id="ARBA00022457"/>
    </source>
</evidence>
<evidence type="ECO:0000256" key="2">
    <source>
        <dbReference type="ARBA" id="ARBA00005582"/>
    </source>
</evidence>
<dbReference type="InterPro" id="IPR029119">
    <property type="entry name" value="MutY_C"/>
</dbReference>
<accession>A0A7H1NUU6</accession>
<dbReference type="GO" id="GO:0044716">
    <property type="term" value="F:8-oxo-GDP phosphatase activity"/>
    <property type="evidence" value="ECO:0007669"/>
    <property type="project" value="TreeGrafter"/>
</dbReference>
<feature type="domain" description="N-acetyltransferase" evidence="17">
    <location>
        <begin position="23"/>
        <end position="194"/>
    </location>
</feature>
<dbReference type="GO" id="GO:0006260">
    <property type="term" value="P:DNA replication"/>
    <property type="evidence" value="ECO:0007669"/>
    <property type="project" value="UniProtKB-KW"/>
</dbReference>
<dbReference type="PANTHER" id="PTHR47707:SF1">
    <property type="entry name" value="NUDIX HYDROLASE FAMILY PROTEIN"/>
    <property type="match status" value="1"/>
</dbReference>
<dbReference type="InterPro" id="IPR015797">
    <property type="entry name" value="NUDIX_hydrolase-like_dom_sf"/>
</dbReference>
<keyword evidence="19" id="KW-0808">Transferase</keyword>
<evidence type="ECO:0000256" key="16">
    <source>
        <dbReference type="ARBA" id="ARBA00042798"/>
    </source>
</evidence>
<evidence type="ECO:0000313" key="19">
    <source>
        <dbReference type="EMBL" id="QNT79556.1"/>
    </source>
</evidence>
<dbReference type="PROSITE" id="PS51462">
    <property type="entry name" value="NUDIX"/>
    <property type="match status" value="1"/>
</dbReference>
<dbReference type="PANTHER" id="PTHR47707">
    <property type="entry name" value="8-OXO-DGTP DIPHOSPHATASE"/>
    <property type="match status" value="1"/>
</dbReference>
<organism evidence="19 20">
    <name type="scientific">Entomobacter blattae</name>
    <dbReference type="NCBI Taxonomy" id="2762277"/>
    <lineage>
        <taxon>Bacteria</taxon>
        <taxon>Pseudomonadati</taxon>
        <taxon>Pseudomonadota</taxon>
        <taxon>Alphaproteobacteria</taxon>
        <taxon>Acetobacterales</taxon>
        <taxon>Acetobacteraceae</taxon>
        <taxon>Entomobacter</taxon>
    </lineage>
</organism>
<dbReference type="SUPFAM" id="SSF55729">
    <property type="entry name" value="Acyl-CoA N-acyltransferases (Nat)"/>
    <property type="match status" value="1"/>
</dbReference>
<dbReference type="RefSeq" id="WP_203413705.1">
    <property type="nucleotide sequence ID" value="NZ_CP060244.1"/>
</dbReference>
<dbReference type="KEGG" id="ebla:JGUZn3_23560"/>
<keyword evidence="3" id="KW-0515">Mutator protein</keyword>
<evidence type="ECO:0000256" key="13">
    <source>
        <dbReference type="ARBA" id="ARBA00040794"/>
    </source>
</evidence>
<evidence type="ECO:0000256" key="6">
    <source>
        <dbReference type="ARBA" id="ARBA00022763"/>
    </source>
</evidence>
<comment type="similarity">
    <text evidence="2">Belongs to the Nudix hydrolase family.</text>
</comment>
<evidence type="ECO:0000256" key="14">
    <source>
        <dbReference type="ARBA" id="ARBA00041592"/>
    </source>
</evidence>
<dbReference type="InterPro" id="IPR016181">
    <property type="entry name" value="Acyl_CoA_acyltransferase"/>
</dbReference>
<dbReference type="EC" id="3.6.1.55" evidence="12"/>
<dbReference type="InterPro" id="IPR047127">
    <property type="entry name" value="MutT-like"/>
</dbReference>
<proteinExistence type="inferred from homology"/>
<name>A0A7H1NUU6_9PROT</name>
<keyword evidence="4" id="KW-0235">DNA replication</keyword>
<evidence type="ECO:0000256" key="10">
    <source>
        <dbReference type="ARBA" id="ARBA00035861"/>
    </source>
</evidence>
<evidence type="ECO:0000313" key="20">
    <source>
        <dbReference type="Proteomes" id="UP000516349"/>
    </source>
</evidence>
<dbReference type="Gene3D" id="3.40.630.30">
    <property type="match status" value="1"/>
</dbReference>
<evidence type="ECO:0000256" key="11">
    <source>
        <dbReference type="ARBA" id="ARBA00036904"/>
    </source>
</evidence>
<dbReference type="GO" id="GO:0006281">
    <property type="term" value="P:DNA repair"/>
    <property type="evidence" value="ECO:0007669"/>
    <property type="project" value="UniProtKB-KW"/>
</dbReference>
<evidence type="ECO:0000256" key="15">
    <source>
        <dbReference type="ARBA" id="ARBA00041979"/>
    </source>
</evidence>
<keyword evidence="20" id="KW-1185">Reference proteome</keyword>
<dbReference type="GO" id="GO:0035539">
    <property type="term" value="F:8-oxo-7,8-dihydrodeoxyguanosine triphosphate pyrophosphatase activity"/>
    <property type="evidence" value="ECO:0007669"/>
    <property type="project" value="UniProtKB-EC"/>
</dbReference>
<dbReference type="GO" id="GO:0008413">
    <property type="term" value="F:8-oxo-7,8-dihydroguanosine triphosphate pyrophosphatase activity"/>
    <property type="evidence" value="ECO:0007669"/>
    <property type="project" value="TreeGrafter"/>
</dbReference>
<dbReference type="InterPro" id="IPR000086">
    <property type="entry name" value="NUDIX_hydrolase_dom"/>
</dbReference>
<dbReference type="SUPFAM" id="SSF55811">
    <property type="entry name" value="Nudix"/>
    <property type="match status" value="1"/>
</dbReference>
<evidence type="ECO:0000256" key="5">
    <source>
        <dbReference type="ARBA" id="ARBA00022723"/>
    </source>
</evidence>
<evidence type="ECO:0000256" key="4">
    <source>
        <dbReference type="ARBA" id="ARBA00022705"/>
    </source>
</evidence>
<evidence type="ECO:0000256" key="12">
    <source>
        <dbReference type="ARBA" id="ARBA00038905"/>
    </source>
</evidence>
<keyword evidence="8" id="KW-0460">Magnesium</keyword>